<accession>F0EH55</accession>
<evidence type="ECO:0000256" key="3">
    <source>
        <dbReference type="ARBA" id="ARBA00023125"/>
    </source>
</evidence>
<dbReference type="AlphaFoldDB" id="F0EH55"/>
<keyword evidence="3" id="KW-0238">DNA-binding</keyword>
<dbReference type="SUPFAM" id="SSF47413">
    <property type="entry name" value="lambda repressor-like DNA-binding domains"/>
    <property type="match status" value="1"/>
</dbReference>
<evidence type="ECO:0000313" key="7">
    <source>
        <dbReference type="Proteomes" id="UP000004835"/>
    </source>
</evidence>
<dbReference type="HOGENOM" id="CLU_037628_6_0_9"/>
<dbReference type="Proteomes" id="UP000004835">
    <property type="component" value="Unassembled WGS sequence"/>
</dbReference>
<evidence type="ECO:0000256" key="4">
    <source>
        <dbReference type="ARBA" id="ARBA00023163"/>
    </source>
</evidence>
<dbReference type="SUPFAM" id="SSF53822">
    <property type="entry name" value="Periplasmic binding protein-like I"/>
    <property type="match status" value="1"/>
</dbReference>
<dbReference type="CDD" id="cd06291">
    <property type="entry name" value="PBP1_Qymf-like"/>
    <property type="match status" value="1"/>
</dbReference>
<dbReference type="Pfam" id="PF13377">
    <property type="entry name" value="Peripla_BP_3"/>
    <property type="match status" value="1"/>
</dbReference>
<dbReference type="SMART" id="SM00354">
    <property type="entry name" value="HTH_LACI"/>
    <property type="match status" value="1"/>
</dbReference>
<feature type="domain" description="HTH lacI-type" evidence="5">
    <location>
        <begin position="26"/>
        <end position="79"/>
    </location>
</feature>
<evidence type="ECO:0000259" key="5">
    <source>
        <dbReference type="PROSITE" id="PS50932"/>
    </source>
</evidence>
<dbReference type="InterPro" id="IPR000843">
    <property type="entry name" value="HTH_LacI"/>
</dbReference>
<dbReference type="InterPro" id="IPR010982">
    <property type="entry name" value="Lambda_DNA-bd_dom_sf"/>
</dbReference>
<dbReference type="PANTHER" id="PTHR30146">
    <property type="entry name" value="LACI-RELATED TRANSCRIPTIONAL REPRESSOR"/>
    <property type="match status" value="1"/>
</dbReference>
<dbReference type="GO" id="GO:0000976">
    <property type="term" value="F:transcription cis-regulatory region binding"/>
    <property type="evidence" value="ECO:0007669"/>
    <property type="project" value="TreeGrafter"/>
</dbReference>
<dbReference type="PRINTS" id="PR00036">
    <property type="entry name" value="HTHLACI"/>
</dbReference>
<dbReference type="PROSITE" id="PS50932">
    <property type="entry name" value="HTH_LACI_2"/>
    <property type="match status" value="1"/>
</dbReference>
<dbReference type="EMBL" id="AEWT01000006">
    <property type="protein sequence ID" value="EGC70572.1"/>
    <property type="molecule type" value="Genomic_DNA"/>
</dbReference>
<evidence type="ECO:0000256" key="1">
    <source>
        <dbReference type="ARBA" id="ARBA00022491"/>
    </source>
</evidence>
<organism evidence="6 7">
    <name type="scientific">Enterococcus casseliflavus ATCC 12755</name>
    <dbReference type="NCBI Taxonomy" id="888066"/>
    <lineage>
        <taxon>Bacteria</taxon>
        <taxon>Bacillati</taxon>
        <taxon>Bacillota</taxon>
        <taxon>Bacilli</taxon>
        <taxon>Lactobacillales</taxon>
        <taxon>Enterococcaceae</taxon>
        <taxon>Enterococcus</taxon>
    </lineage>
</organism>
<sequence length="353" mass="39452">MKKLVIYDKIHYTKLVQKCEGSTMKATMKDVAKLAGVGVGTVSRVLNNGSVKASTREKVEAAMTELNYQPDFYARGLKMKHTNTVALILPTVWHPFFGEFAYHVETALERQNYKLYLCNSSGNSEKEQEYIQMVSQNKVDGIIGITYSDIDEYISSNLPFVSIDRYFTEEVIYVTADNAAGGRLAANELYRRGCQNVAYIGGYQETPNETKSRRKYFEIECRQLGISYKALDMLEPLDHLSERVTNFLLENPDIDGIFTINDPMALAVIGMLEKIGKNVPEDVQVIGFDGQKMTEGDPYLVSTIAQPTKQMAEVAVAKLIAVINGETVEKRTVLPIEFGEGGTTKSLVRNDFA</sequence>
<dbReference type="CDD" id="cd01392">
    <property type="entry name" value="HTH_LacI"/>
    <property type="match status" value="1"/>
</dbReference>
<name>F0EH55_ENTCA</name>
<dbReference type="GO" id="GO:0003700">
    <property type="term" value="F:DNA-binding transcription factor activity"/>
    <property type="evidence" value="ECO:0007669"/>
    <property type="project" value="TreeGrafter"/>
</dbReference>
<keyword evidence="4" id="KW-0804">Transcription</keyword>
<dbReference type="PROSITE" id="PS00356">
    <property type="entry name" value="HTH_LACI_1"/>
    <property type="match status" value="1"/>
</dbReference>
<keyword evidence="2" id="KW-0805">Transcription regulation</keyword>
<protein>
    <submittedName>
        <fullName evidence="6">Transcriptional regulator, LacI family</fullName>
    </submittedName>
</protein>
<dbReference type="Gene3D" id="1.10.260.40">
    <property type="entry name" value="lambda repressor-like DNA-binding domains"/>
    <property type="match status" value="1"/>
</dbReference>
<dbReference type="InterPro" id="IPR028082">
    <property type="entry name" value="Peripla_BP_I"/>
</dbReference>
<evidence type="ECO:0000313" key="6">
    <source>
        <dbReference type="EMBL" id="EGC70572.1"/>
    </source>
</evidence>
<dbReference type="Pfam" id="PF00356">
    <property type="entry name" value="LacI"/>
    <property type="match status" value="1"/>
</dbReference>
<proteinExistence type="predicted"/>
<comment type="caution">
    <text evidence="6">The sequence shown here is derived from an EMBL/GenBank/DDBJ whole genome shotgun (WGS) entry which is preliminary data.</text>
</comment>
<dbReference type="PANTHER" id="PTHR30146:SF95">
    <property type="entry name" value="RIBOSE OPERON REPRESSOR"/>
    <property type="match status" value="1"/>
</dbReference>
<evidence type="ECO:0000256" key="2">
    <source>
        <dbReference type="ARBA" id="ARBA00023015"/>
    </source>
</evidence>
<dbReference type="Gene3D" id="3.40.50.2300">
    <property type="match status" value="2"/>
</dbReference>
<gene>
    <name evidence="6" type="ORF">HMPREF9087_0738</name>
</gene>
<dbReference type="InterPro" id="IPR046335">
    <property type="entry name" value="LacI/GalR-like_sensor"/>
</dbReference>
<keyword evidence="1" id="KW-0678">Repressor</keyword>
<reference evidence="6 7" key="1">
    <citation type="submission" date="2011-01" db="EMBL/GenBank/DDBJ databases">
        <authorList>
            <person name="Muzny D."/>
            <person name="Qin X."/>
            <person name="Deng J."/>
            <person name="Jiang H."/>
            <person name="Liu Y."/>
            <person name="Qu J."/>
            <person name="Song X.-Z."/>
            <person name="Zhang L."/>
            <person name="Thornton R."/>
            <person name="Coyle M."/>
            <person name="Francisco L."/>
            <person name="Jackson L."/>
            <person name="Javaid M."/>
            <person name="Korchina V."/>
            <person name="Kovar C."/>
            <person name="Mata R."/>
            <person name="Mathew T."/>
            <person name="Ngo R."/>
            <person name="Nguyen L."/>
            <person name="Nguyen N."/>
            <person name="Okwuonu G."/>
            <person name="Ongeri F."/>
            <person name="Pham C."/>
            <person name="Simmons D."/>
            <person name="Wilczek-Boney K."/>
            <person name="Hale W."/>
            <person name="Jakkamsetti A."/>
            <person name="Pham P."/>
            <person name="Ruth R."/>
            <person name="San Lucas F."/>
            <person name="Warren J."/>
            <person name="Zhang J."/>
            <person name="Zhao Z."/>
            <person name="Zhou C."/>
            <person name="Zhu D."/>
            <person name="Lee S."/>
            <person name="Bess C."/>
            <person name="Blankenburg K."/>
            <person name="Forbes L."/>
            <person name="Fu Q."/>
            <person name="Gubbala S."/>
            <person name="Hirani K."/>
            <person name="Jayaseelan J.C."/>
            <person name="Lara F."/>
            <person name="Munidasa M."/>
            <person name="Palculict T."/>
            <person name="Patil S."/>
            <person name="Pu L.-L."/>
            <person name="Saada N."/>
            <person name="Tang L."/>
            <person name="Weissenberger G."/>
            <person name="Zhu Y."/>
            <person name="Hemphill L."/>
            <person name="Shang Y."/>
            <person name="Youmans B."/>
            <person name="Ayvaz T."/>
            <person name="Ross M."/>
            <person name="Santibanez J."/>
            <person name="Aqrawi P."/>
            <person name="Gross S."/>
            <person name="Joshi V."/>
            <person name="Fowler G."/>
            <person name="Nazareth L."/>
            <person name="Reid J."/>
            <person name="Worley K."/>
            <person name="Petrosino J."/>
            <person name="Highlander S."/>
            <person name="Gibbs R."/>
        </authorList>
    </citation>
    <scope>NUCLEOTIDE SEQUENCE [LARGE SCALE GENOMIC DNA]</scope>
    <source>
        <strain evidence="6 7">ATCC 12755</strain>
    </source>
</reference>